<comment type="caution">
    <text evidence="3">The sequence shown here is derived from an EMBL/GenBank/DDBJ whole genome shotgun (WGS) entry which is preliminary data.</text>
</comment>
<keyword evidence="3" id="KW-0808">Transferase</keyword>
<dbReference type="InterPro" id="IPR042326">
    <property type="entry name" value="Ctk3"/>
</dbReference>
<dbReference type="AlphaFoldDB" id="A0A2T0FKY6"/>
<dbReference type="InterPro" id="IPR024638">
    <property type="entry name" value="Ctk3_N"/>
</dbReference>
<proteinExistence type="predicted"/>
<dbReference type="PANTHER" id="PTHR28291:SF1">
    <property type="entry name" value="CTD KINASE SUBUNIT GAMMA"/>
    <property type="match status" value="1"/>
</dbReference>
<reference evidence="3 4" key="1">
    <citation type="submission" date="2017-04" db="EMBL/GenBank/DDBJ databases">
        <title>Genome sequencing of [Candida] sorbophila.</title>
        <authorList>
            <person name="Ahn J.O."/>
        </authorList>
    </citation>
    <scope>NUCLEOTIDE SEQUENCE [LARGE SCALE GENOMIC DNA]</scope>
    <source>
        <strain evidence="3 4">DS02</strain>
    </source>
</reference>
<protein>
    <submittedName>
        <fullName evidence="3">CTD kinase subunit gamma</fullName>
    </submittedName>
</protein>
<accession>A0A2T0FKY6</accession>
<dbReference type="Pfam" id="PF12350">
    <property type="entry name" value="CTK3_C"/>
    <property type="match status" value="1"/>
</dbReference>
<dbReference type="GeneID" id="36517016"/>
<name>A0A2T0FKY6_9ASCO</name>
<dbReference type="GO" id="GO:0070692">
    <property type="term" value="C:CTDK-1 complex"/>
    <property type="evidence" value="ECO:0007669"/>
    <property type="project" value="InterPro"/>
</dbReference>
<organism evidence="3 4">
    <name type="scientific">Wickerhamiella sorbophila</name>
    <dbReference type="NCBI Taxonomy" id="45607"/>
    <lineage>
        <taxon>Eukaryota</taxon>
        <taxon>Fungi</taxon>
        <taxon>Dikarya</taxon>
        <taxon>Ascomycota</taxon>
        <taxon>Saccharomycotina</taxon>
        <taxon>Dipodascomycetes</taxon>
        <taxon>Dipodascales</taxon>
        <taxon>Trichomonascaceae</taxon>
        <taxon>Wickerhamiella</taxon>
    </lineage>
</organism>
<dbReference type="GO" id="GO:0016301">
    <property type="term" value="F:kinase activity"/>
    <property type="evidence" value="ECO:0007669"/>
    <property type="project" value="UniProtKB-KW"/>
</dbReference>
<dbReference type="OrthoDB" id="21266at2759"/>
<evidence type="ECO:0000259" key="2">
    <source>
        <dbReference type="Pfam" id="PF12350"/>
    </source>
</evidence>
<keyword evidence="3" id="KW-0418">Kinase</keyword>
<dbReference type="STRING" id="45607.A0A2T0FKY6"/>
<gene>
    <name evidence="3" type="ORF">B9G98_03268</name>
</gene>
<dbReference type="GO" id="GO:0045943">
    <property type="term" value="P:positive regulation of transcription by RNA polymerase I"/>
    <property type="evidence" value="ECO:0007669"/>
    <property type="project" value="TreeGrafter"/>
</dbReference>
<evidence type="ECO:0000313" key="4">
    <source>
        <dbReference type="Proteomes" id="UP000238350"/>
    </source>
</evidence>
<dbReference type="PANTHER" id="PTHR28291">
    <property type="entry name" value="CTD KINASE SUBUNIT GAMMA"/>
    <property type="match status" value="1"/>
</dbReference>
<dbReference type="InterPro" id="IPR024637">
    <property type="entry name" value="Ctk3_C"/>
</dbReference>
<keyword evidence="4" id="KW-1185">Reference proteome</keyword>
<dbReference type="RefSeq" id="XP_024665593.1">
    <property type="nucleotide sequence ID" value="XM_024809825.1"/>
</dbReference>
<evidence type="ECO:0000259" key="1">
    <source>
        <dbReference type="Pfam" id="PF12243"/>
    </source>
</evidence>
<sequence length="221" mass="25039">MDSFEATLEFAKILRKLNASTKSQDAAIQFLMKNRDLMEDLYRCILYEMSKGTISLRVSILFFLSYLAGVSVSKSLPFHGWIARDIPQIVDLAVPRVRAGLANVAPTEKVLRDLVAKKVVEERHLVRAHEHLVERAMHIQSTPGLVDPNVPETNNDEILRRMEEDRERGKKVKEGQWSVNSASEEFLAAWDNIGGLTELDFEQMDEDSEICADSRQGVRAP</sequence>
<dbReference type="EMBL" id="NDIQ01000022">
    <property type="protein sequence ID" value="PRT55648.1"/>
    <property type="molecule type" value="Genomic_DNA"/>
</dbReference>
<dbReference type="GO" id="GO:0032786">
    <property type="term" value="P:positive regulation of DNA-templated transcription, elongation"/>
    <property type="evidence" value="ECO:0007669"/>
    <property type="project" value="InterPro"/>
</dbReference>
<evidence type="ECO:0000313" key="3">
    <source>
        <dbReference type="EMBL" id="PRT55648.1"/>
    </source>
</evidence>
<dbReference type="Proteomes" id="UP000238350">
    <property type="component" value="Unassembled WGS sequence"/>
</dbReference>
<feature type="domain" description="CTD kinase subunit gamma Ctk3 N-terminal" evidence="1">
    <location>
        <begin position="1"/>
        <end position="120"/>
    </location>
</feature>
<feature type="domain" description="CTD kinase subunit gamma Ctk3 C-terminal" evidence="2">
    <location>
        <begin position="156"/>
        <end position="211"/>
    </location>
</feature>
<dbReference type="Pfam" id="PF12243">
    <property type="entry name" value="CTK3"/>
    <property type="match status" value="1"/>
</dbReference>